<organism evidence="2 3">
    <name type="scientific">Saprolegnia parasitica (strain CBS 223.65)</name>
    <dbReference type="NCBI Taxonomy" id="695850"/>
    <lineage>
        <taxon>Eukaryota</taxon>
        <taxon>Sar</taxon>
        <taxon>Stramenopiles</taxon>
        <taxon>Oomycota</taxon>
        <taxon>Saprolegniomycetes</taxon>
        <taxon>Saprolegniales</taxon>
        <taxon>Saprolegniaceae</taxon>
        <taxon>Saprolegnia</taxon>
    </lineage>
</organism>
<dbReference type="PANTHER" id="PTHR39741:SF2">
    <property type="entry name" value="F-BOX DOMAIN-CONTAINING PROTEIN"/>
    <property type="match status" value="1"/>
</dbReference>
<dbReference type="SUPFAM" id="SSF81383">
    <property type="entry name" value="F-box domain"/>
    <property type="match status" value="1"/>
</dbReference>
<keyword evidence="3" id="KW-1185">Reference proteome</keyword>
<dbReference type="PANTHER" id="PTHR39741">
    <property type="entry name" value="F-BOX DOMAIN CONTAINING PROTEIN, EXPRESSED"/>
    <property type="match status" value="1"/>
</dbReference>
<dbReference type="OrthoDB" id="63379at2759"/>
<dbReference type="Pfam" id="PF12937">
    <property type="entry name" value="F-box-like"/>
    <property type="match status" value="1"/>
</dbReference>
<evidence type="ECO:0000313" key="2">
    <source>
        <dbReference type="EMBL" id="KDO17990.1"/>
    </source>
</evidence>
<dbReference type="InterPro" id="IPR036047">
    <property type="entry name" value="F-box-like_dom_sf"/>
</dbReference>
<sequence length="298" mass="34069">MTEAKKSKVIFGDAWPDEVVGYVAEYLDHNDLHALEATCRCFQRHTRDGGYWRQSVVKAVTFPRPPHTTCNIQDWKAFACANHLMVGNKTDSISLLHAVAGYSSVDREKEESADNTLHPSLCFREMVKYKDPGVREFANDRSLFDYTIQRLVCGCSMGQCYWSSEPSRDPNSDEFIDYIVRGSCILKGLQIVPYRASWQLGQPTYAPRQVSLSILSTADAVVYTSPRYDIKNAMELQCFELPQCVFLQDLAWRVRFSLHGKHQYQLEDDEQEGDADIPEDSRQYYCCMSFIGLNGVLH</sequence>
<dbReference type="GeneID" id="24138220"/>
<evidence type="ECO:0000313" key="3">
    <source>
        <dbReference type="Proteomes" id="UP000030745"/>
    </source>
</evidence>
<name>A0A067BML0_SAPPC</name>
<dbReference type="InterPro" id="IPR001810">
    <property type="entry name" value="F-box_dom"/>
</dbReference>
<dbReference type="EMBL" id="KK583520">
    <property type="protein sequence ID" value="KDO17990.1"/>
    <property type="molecule type" value="Genomic_DNA"/>
</dbReference>
<protein>
    <recommendedName>
        <fullName evidence="1">F-box domain-containing protein</fullName>
    </recommendedName>
</protein>
<evidence type="ECO:0000259" key="1">
    <source>
        <dbReference type="Pfam" id="PF12937"/>
    </source>
</evidence>
<dbReference type="RefSeq" id="XP_012211303.1">
    <property type="nucleotide sequence ID" value="XM_012355913.1"/>
</dbReference>
<dbReference type="AlphaFoldDB" id="A0A067BML0"/>
<proteinExistence type="predicted"/>
<dbReference type="VEuPathDB" id="FungiDB:SPRG_16607"/>
<gene>
    <name evidence="2" type="ORF">SPRG_16607</name>
</gene>
<feature type="domain" description="F-box" evidence="1">
    <location>
        <begin position="16"/>
        <end position="54"/>
    </location>
</feature>
<accession>A0A067BML0</accession>
<dbReference type="InterPro" id="IPR055336">
    <property type="entry name" value="At4g00755-like"/>
</dbReference>
<reference evidence="2 3" key="1">
    <citation type="journal article" date="2013" name="PLoS Genet.">
        <title>Distinctive expansion of potential virulence genes in the genome of the oomycete fish pathogen Saprolegnia parasitica.</title>
        <authorList>
            <person name="Jiang R.H."/>
            <person name="de Bruijn I."/>
            <person name="Haas B.J."/>
            <person name="Belmonte R."/>
            <person name="Lobach L."/>
            <person name="Christie J."/>
            <person name="van den Ackerveken G."/>
            <person name="Bottin A."/>
            <person name="Bulone V."/>
            <person name="Diaz-Moreno S.M."/>
            <person name="Dumas B."/>
            <person name="Fan L."/>
            <person name="Gaulin E."/>
            <person name="Govers F."/>
            <person name="Grenville-Briggs L.J."/>
            <person name="Horner N.R."/>
            <person name="Levin J.Z."/>
            <person name="Mammella M."/>
            <person name="Meijer H.J."/>
            <person name="Morris P."/>
            <person name="Nusbaum C."/>
            <person name="Oome S."/>
            <person name="Phillips A.J."/>
            <person name="van Rooyen D."/>
            <person name="Rzeszutek E."/>
            <person name="Saraiva M."/>
            <person name="Secombes C.J."/>
            <person name="Seidl M.F."/>
            <person name="Snel B."/>
            <person name="Stassen J.H."/>
            <person name="Sykes S."/>
            <person name="Tripathy S."/>
            <person name="van den Berg H."/>
            <person name="Vega-Arreguin J.C."/>
            <person name="Wawra S."/>
            <person name="Young S.K."/>
            <person name="Zeng Q."/>
            <person name="Dieguez-Uribeondo J."/>
            <person name="Russ C."/>
            <person name="Tyler B.M."/>
            <person name="van West P."/>
        </authorList>
    </citation>
    <scope>NUCLEOTIDE SEQUENCE [LARGE SCALE GENOMIC DNA]</scope>
    <source>
        <strain evidence="2 3">CBS 223.65</strain>
    </source>
</reference>
<dbReference type="KEGG" id="spar:SPRG_16607"/>
<dbReference type="Proteomes" id="UP000030745">
    <property type="component" value="Unassembled WGS sequence"/>
</dbReference>